<dbReference type="GO" id="GO:0005739">
    <property type="term" value="C:mitochondrion"/>
    <property type="evidence" value="ECO:0007669"/>
    <property type="project" value="TreeGrafter"/>
</dbReference>
<dbReference type="GO" id="GO:0003954">
    <property type="term" value="F:NADH dehydrogenase activity"/>
    <property type="evidence" value="ECO:0007669"/>
    <property type="project" value="InterPro"/>
</dbReference>
<dbReference type="Proteomes" id="UP000217790">
    <property type="component" value="Unassembled WGS sequence"/>
</dbReference>
<keyword evidence="6" id="KW-0472">Membrane</keyword>
<evidence type="ECO:0000313" key="9">
    <source>
        <dbReference type="Proteomes" id="UP000217790"/>
    </source>
</evidence>
<protein>
    <recommendedName>
        <fullName evidence="7">FAD/NAD(P)-binding domain-containing protein</fullName>
    </recommendedName>
</protein>
<reference evidence="9" key="1">
    <citation type="journal article" date="2017" name="Nat. Ecol. Evol.">
        <title>Genome expansion and lineage-specific genetic innovations in the forest pathogenic fungi Armillaria.</title>
        <authorList>
            <person name="Sipos G."/>
            <person name="Prasanna A.N."/>
            <person name="Walter M.C."/>
            <person name="O'Connor E."/>
            <person name="Balint B."/>
            <person name="Krizsan K."/>
            <person name="Kiss B."/>
            <person name="Hess J."/>
            <person name="Varga T."/>
            <person name="Slot J."/>
            <person name="Riley R."/>
            <person name="Boka B."/>
            <person name="Rigling D."/>
            <person name="Barry K."/>
            <person name="Lee J."/>
            <person name="Mihaltcheva S."/>
            <person name="LaButti K."/>
            <person name="Lipzen A."/>
            <person name="Waldron R."/>
            <person name="Moloney N.M."/>
            <person name="Sperisen C."/>
            <person name="Kredics L."/>
            <person name="Vagvoelgyi C."/>
            <person name="Patrignani A."/>
            <person name="Fitzpatrick D."/>
            <person name="Nagy I."/>
            <person name="Doyle S."/>
            <person name="Anderson J.B."/>
            <person name="Grigoriev I.V."/>
            <person name="Gueldener U."/>
            <person name="Muensterkoetter M."/>
            <person name="Nagy L.G."/>
        </authorList>
    </citation>
    <scope>NUCLEOTIDE SEQUENCE [LARGE SCALE GENOMIC DNA]</scope>
    <source>
        <strain evidence="9">Ar21-2</strain>
    </source>
</reference>
<keyword evidence="6" id="KW-1133">Transmembrane helix</keyword>
<dbReference type="Gene3D" id="3.50.50.100">
    <property type="match status" value="1"/>
</dbReference>
<evidence type="ECO:0000313" key="8">
    <source>
        <dbReference type="EMBL" id="PBK79119.1"/>
    </source>
</evidence>
<keyword evidence="9" id="KW-1185">Reference proteome</keyword>
<gene>
    <name evidence="8" type="ORF">ARMGADRAFT_1041031</name>
</gene>
<dbReference type="OrthoDB" id="5376590at2759"/>
<evidence type="ECO:0000256" key="3">
    <source>
        <dbReference type="ARBA" id="ARBA00022827"/>
    </source>
</evidence>
<name>A0A2H3C7T7_ARMGA</name>
<keyword evidence="2" id="KW-0285">Flavoprotein</keyword>
<evidence type="ECO:0000259" key="7">
    <source>
        <dbReference type="Pfam" id="PF07992"/>
    </source>
</evidence>
<evidence type="ECO:0000256" key="2">
    <source>
        <dbReference type="ARBA" id="ARBA00022630"/>
    </source>
</evidence>
<keyword evidence="3" id="KW-0274">FAD</keyword>
<evidence type="ECO:0000256" key="5">
    <source>
        <dbReference type="ARBA" id="ARBA00023027"/>
    </source>
</evidence>
<dbReference type="InterPro" id="IPR036188">
    <property type="entry name" value="FAD/NAD-bd_sf"/>
</dbReference>
<feature type="domain" description="FAD/NAD(P)-binding" evidence="7">
    <location>
        <begin position="137"/>
        <end position="274"/>
    </location>
</feature>
<dbReference type="PANTHER" id="PTHR43706:SF50">
    <property type="entry name" value="NADH DEHYDROGENASE (UBIQUINONE)-RELATED"/>
    <property type="match status" value="1"/>
</dbReference>
<comment type="similarity">
    <text evidence="1">Belongs to the NADH dehydrogenase family.</text>
</comment>
<dbReference type="Pfam" id="PF07992">
    <property type="entry name" value="Pyr_redox_2"/>
    <property type="match status" value="1"/>
</dbReference>
<feature type="transmembrane region" description="Helical" evidence="6">
    <location>
        <begin position="65"/>
        <end position="83"/>
    </location>
</feature>
<feature type="non-terminal residue" evidence="8">
    <location>
        <position position="278"/>
    </location>
</feature>
<keyword evidence="5" id="KW-0520">NAD</keyword>
<keyword evidence="4" id="KW-0560">Oxidoreductase</keyword>
<dbReference type="EMBL" id="KZ293815">
    <property type="protein sequence ID" value="PBK79119.1"/>
    <property type="molecule type" value="Genomic_DNA"/>
</dbReference>
<dbReference type="InParanoid" id="A0A2H3C7T7"/>
<organism evidence="8 9">
    <name type="scientific">Armillaria gallica</name>
    <name type="common">Bulbous honey fungus</name>
    <name type="synonym">Armillaria bulbosa</name>
    <dbReference type="NCBI Taxonomy" id="47427"/>
    <lineage>
        <taxon>Eukaryota</taxon>
        <taxon>Fungi</taxon>
        <taxon>Dikarya</taxon>
        <taxon>Basidiomycota</taxon>
        <taxon>Agaricomycotina</taxon>
        <taxon>Agaricomycetes</taxon>
        <taxon>Agaricomycetidae</taxon>
        <taxon>Agaricales</taxon>
        <taxon>Marasmiineae</taxon>
        <taxon>Physalacriaceae</taxon>
        <taxon>Armillaria</taxon>
    </lineage>
</organism>
<dbReference type="AlphaFoldDB" id="A0A2H3C7T7"/>
<evidence type="ECO:0000256" key="4">
    <source>
        <dbReference type="ARBA" id="ARBA00023002"/>
    </source>
</evidence>
<proteinExistence type="inferred from homology"/>
<sequence length="278" mass="30627">MATTTRWTVVIKVPTPFKMIDPKMASSLTANTPHWVLIRNASSEASTQRPRAPHRARKYAKYTSYFLLSSVFGLVTIGAGIFIHDAFTYTEKHAERVPHSPLALYLERGGPNNLPIVSLQVDDEDDEEHKKLAEKPKLVIVGGGWGAMGVLQKLYPGDYNVTVVSSETFTTFTPLLPSAAVGTVQVWSLVEPIRKIIARLRGHFVRGKAVDLSMSEQLLEVETLSASGEPCRIYIPYDKLIIAVGSTSSTHGVAGLEHCFQLKTIGDAQNIRRRVMGI</sequence>
<evidence type="ECO:0000256" key="1">
    <source>
        <dbReference type="ARBA" id="ARBA00005272"/>
    </source>
</evidence>
<dbReference type="InterPro" id="IPR023753">
    <property type="entry name" value="FAD/NAD-binding_dom"/>
</dbReference>
<dbReference type="STRING" id="47427.A0A2H3C7T7"/>
<dbReference type="InterPro" id="IPR045024">
    <property type="entry name" value="NDH-2"/>
</dbReference>
<keyword evidence="6" id="KW-0812">Transmembrane</keyword>
<evidence type="ECO:0000256" key="6">
    <source>
        <dbReference type="SAM" id="Phobius"/>
    </source>
</evidence>
<dbReference type="PANTHER" id="PTHR43706">
    <property type="entry name" value="NADH DEHYDROGENASE"/>
    <property type="match status" value="1"/>
</dbReference>
<dbReference type="SUPFAM" id="SSF51905">
    <property type="entry name" value="FAD/NAD(P)-binding domain"/>
    <property type="match status" value="1"/>
</dbReference>
<accession>A0A2H3C7T7</accession>